<evidence type="ECO:0000256" key="1">
    <source>
        <dbReference type="SAM" id="MobiDB-lite"/>
    </source>
</evidence>
<comment type="caution">
    <text evidence="2">The sequence shown here is derived from an EMBL/GenBank/DDBJ whole genome shotgun (WGS) entry which is preliminary data.</text>
</comment>
<evidence type="ECO:0000313" key="3">
    <source>
        <dbReference type="Proteomes" id="UP000828390"/>
    </source>
</evidence>
<accession>A0A9D4K8L1</accession>
<reference evidence="2" key="1">
    <citation type="journal article" date="2019" name="bioRxiv">
        <title>The Genome of the Zebra Mussel, Dreissena polymorpha: A Resource for Invasive Species Research.</title>
        <authorList>
            <person name="McCartney M.A."/>
            <person name="Auch B."/>
            <person name="Kono T."/>
            <person name="Mallez S."/>
            <person name="Zhang Y."/>
            <person name="Obille A."/>
            <person name="Becker A."/>
            <person name="Abrahante J.E."/>
            <person name="Garbe J."/>
            <person name="Badalamenti J.P."/>
            <person name="Herman A."/>
            <person name="Mangelson H."/>
            <person name="Liachko I."/>
            <person name="Sullivan S."/>
            <person name="Sone E.D."/>
            <person name="Koren S."/>
            <person name="Silverstein K.A.T."/>
            <person name="Beckman K.B."/>
            <person name="Gohl D.M."/>
        </authorList>
    </citation>
    <scope>NUCLEOTIDE SEQUENCE</scope>
    <source>
        <strain evidence="2">Duluth1</strain>
        <tissue evidence="2">Whole animal</tissue>
    </source>
</reference>
<dbReference type="EMBL" id="JAIWYP010000004">
    <property type="protein sequence ID" value="KAH3835132.1"/>
    <property type="molecule type" value="Genomic_DNA"/>
</dbReference>
<protein>
    <submittedName>
        <fullName evidence="2">Uncharacterized protein</fullName>
    </submittedName>
</protein>
<dbReference type="Proteomes" id="UP000828390">
    <property type="component" value="Unassembled WGS sequence"/>
</dbReference>
<evidence type="ECO:0000313" key="2">
    <source>
        <dbReference type="EMBL" id="KAH3835132.1"/>
    </source>
</evidence>
<name>A0A9D4K8L1_DREPO</name>
<proteinExistence type="predicted"/>
<dbReference type="AlphaFoldDB" id="A0A9D4K8L1"/>
<sequence length="97" mass="10784">MTLTSCVSPVVDCKTSPNDSLKEQEPRDEFSTEKTKLMVNSLTNTSADNINMNDEKLEEVTRRYFGAIFQGWSSTSEVQILIAVATPAMDRPSQNPP</sequence>
<feature type="compositionally biased region" description="Basic and acidic residues" evidence="1">
    <location>
        <begin position="20"/>
        <end position="33"/>
    </location>
</feature>
<organism evidence="2 3">
    <name type="scientific">Dreissena polymorpha</name>
    <name type="common">Zebra mussel</name>
    <name type="synonym">Mytilus polymorpha</name>
    <dbReference type="NCBI Taxonomy" id="45954"/>
    <lineage>
        <taxon>Eukaryota</taxon>
        <taxon>Metazoa</taxon>
        <taxon>Spiralia</taxon>
        <taxon>Lophotrochozoa</taxon>
        <taxon>Mollusca</taxon>
        <taxon>Bivalvia</taxon>
        <taxon>Autobranchia</taxon>
        <taxon>Heteroconchia</taxon>
        <taxon>Euheterodonta</taxon>
        <taxon>Imparidentia</taxon>
        <taxon>Neoheterodontei</taxon>
        <taxon>Myida</taxon>
        <taxon>Dreissenoidea</taxon>
        <taxon>Dreissenidae</taxon>
        <taxon>Dreissena</taxon>
    </lineage>
</organism>
<feature type="region of interest" description="Disordered" evidence="1">
    <location>
        <begin position="13"/>
        <end position="33"/>
    </location>
</feature>
<reference evidence="2" key="2">
    <citation type="submission" date="2020-11" db="EMBL/GenBank/DDBJ databases">
        <authorList>
            <person name="McCartney M.A."/>
            <person name="Auch B."/>
            <person name="Kono T."/>
            <person name="Mallez S."/>
            <person name="Becker A."/>
            <person name="Gohl D.M."/>
            <person name="Silverstein K.A.T."/>
            <person name="Koren S."/>
            <person name="Bechman K.B."/>
            <person name="Herman A."/>
            <person name="Abrahante J.E."/>
            <person name="Garbe J."/>
        </authorList>
    </citation>
    <scope>NUCLEOTIDE SEQUENCE</scope>
    <source>
        <strain evidence="2">Duluth1</strain>
        <tissue evidence="2">Whole animal</tissue>
    </source>
</reference>
<keyword evidence="3" id="KW-1185">Reference proteome</keyword>
<gene>
    <name evidence="2" type="ORF">DPMN_108475</name>
</gene>